<keyword evidence="3" id="KW-0732">Signal</keyword>
<organism evidence="6">
    <name type="scientific">Cyprideis torosa</name>
    <dbReference type="NCBI Taxonomy" id="163714"/>
    <lineage>
        <taxon>Eukaryota</taxon>
        <taxon>Metazoa</taxon>
        <taxon>Ecdysozoa</taxon>
        <taxon>Arthropoda</taxon>
        <taxon>Crustacea</taxon>
        <taxon>Oligostraca</taxon>
        <taxon>Ostracoda</taxon>
        <taxon>Podocopa</taxon>
        <taxon>Podocopida</taxon>
        <taxon>Cytherocopina</taxon>
        <taxon>Cytheroidea</taxon>
        <taxon>Cytherideidae</taxon>
        <taxon>Cyprideis</taxon>
    </lineage>
</organism>
<dbReference type="OrthoDB" id="5865932at2759"/>
<comment type="caution">
    <text evidence="5">Lacks conserved residue(s) required for the propagation of feature annotation.</text>
</comment>
<keyword evidence="2" id="KW-0813">Transport</keyword>
<dbReference type="InterPro" id="IPR015816">
    <property type="entry name" value="Vitellinogen_b-sht_N"/>
</dbReference>
<dbReference type="SUPFAM" id="SSF48431">
    <property type="entry name" value="Lipovitellin-phosvitin complex, superhelical domain"/>
    <property type="match status" value="1"/>
</dbReference>
<dbReference type="GO" id="GO:0016323">
    <property type="term" value="C:basolateral plasma membrane"/>
    <property type="evidence" value="ECO:0007669"/>
    <property type="project" value="TreeGrafter"/>
</dbReference>
<dbReference type="Gene3D" id="2.30.230.10">
    <property type="entry name" value="Lipovitellin, beta-sheet shell regions, chain A"/>
    <property type="match status" value="1"/>
</dbReference>
<evidence type="ECO:0000256" key="4">
    <source>
        <dbReference type="ARBA" id="ARBA00022824"/>
    </source>
</evidence>
<protein>
    <submittedName>
        <fullName evidence="6">Uncharacterized protein</fullName>
    </submittedName>
</protein>
<proteinExistence type="predicted"/>
<keyword evidence="4" id="KW-0256">Endoplasmic reticulum</keyword>
<dbReference type="Pfam" id="PF19444">
    <property type="entry name" value="MTP_lip_bd"/>
    <property type="match status" value="1"/>
</dbReference>
<dbReference type="Pfam" id="PF01347">
    <property type="entry name" value="Vitellogenin_N"/>
    <property type="match status" value="1"/>
</dbReference>
<accession>A0A7R8W632</accession>
<dbReference type="GO" id="GO:0005783">
    <property type="term" value="C:endoplasmic reticulum"/>
    <property type="evidence" value="ECO:0007669"/>
    <property type="project" value="UniProtKB-SubCell"/>
</dbReference>
<dbReference type="PROSITE" id="PS51211">
    <property type="entry name" value="VITELLOGENIN"/>
    <property type="match status" value="1"/>
</dbReference>
<dbReference type="EMBL" id="OB660619">
    <property type="protein sequence ID" value="CAD7225635.1"/>
    <property type="molecule type" value="Genomic_DNA"/>
</dbReference>
<evidence type="ECO:0000256" key="2">
    <source>
        <dbReference type="ARBA" id="ARBA00022448"/>
    </source>
</evidence>
<dbReference type="GO" id="GO:0042157">
    <property type="term" value="P:lipoprotein metabolic process"/>
    <property type="evidence" value="ECO:0007669"/>
    <property type="project" value="TreeGrafter"/>
</dbReference>
<name>A0A7R8W632_9CRUS</name>
<comment type="subcellular location">
    <subcellularLocation>
        <location evidence="1">Endoplasmic reticulum</location>
    </subcellularLocation>
</comment>
<dbReference type="InterPro" id="IPR001747">
    <property type="entry name" value="Vitellogenin_N"/>
</dbReference>
<dbReference type="GO" id="GO:0005794">
    <property type="term" value="C:Golgi apparatus"/>
    <property type="evidence" value="ECO:0007669"/>
    <property type="project" value="TreeGrafter"/>
</dbReference>
<evidence type="ECO:0000256" key="5">
    <source>
        <dbReference type="PROSITE-ProRule" id="PRU00557"/>
    </source>
</evidence>
<dbReference type="GO" id="GO:0005548">
    <property type="term" value="F:phospholipid transporter activity"/>
    <property type="evidence" value="ECO:0007669"/>
    <property type="project" value="InterPro"/>
</dbReference>
<dbReference type="Gene3D" id="1.25.10.20">
    <property type="entry name" value="Vitellinogen, superhelical"/>
    <property type="match status" value="1"/>
</dbReference>
<dbReference type="SMART" id="SM00638">
    <property type="entry name" value="LPD_N"/>
    <property type="match status" value="1"/>
</dbReference>
<dbReference type="InterPro" id="IPR011030">
    <property type="entry name" value="Lipovitellin_superhlx_dom"/>
</dbReference>
<dbReference type="InterPro" id="IPR015819">
    <property type="entry name" value="Lipid_transp_b-sht_shell"/>
</dbReference>
<gene>
    <name evidence="6" type="ORF">CTOB1V02_LOCUS3570</name>
</gene>
<evidence type="ECO:0000256" key="1">
    <source>
        <dbReference type="ARBA" id="ARBA00004240"/>
    </source>
</evidence>
<evidence type="ECO:0000256" key="3">
    <source>
        <dbReference type="ARBA" id="ARBA00022729"/>
    </source>
</evidence>
<dbReference type="AlphaFoldDB" id="A0A7R8W632"/>
<dbReference type="GO" id="GO:0008289">
    <property type="term" value="F:lipid binding"/>
    <property type="evidence" value="ECO:0007669"/>
    <property type="project" value="InterPro"/>
</dbReference>
<dbReference type="PANTHER" id="PTHR13024:SF0">
    <property type="entry name" value="MICROSOMAL TRIACYLGLYCEROL TRANSFER PROTEIN"/>
    <property type="match status" value="1"/>
</dbReference>
<evidence type="ECO:0000313" key="6">
    <source>
        <dbReference type="EMBL" id="CAD7225635.1"/>
    </source>
</evidence>
<dbReference type="PANTHER" id="PTHR13024">
    <property type="entry name" value="MICROSOMAL TRIGLYCERIDE TRANSFER PROTEIN, LARGE SUBUNIT"/>
    <property type="match status" value="1"/>
</dbReference>
<dbReference type="InterPro" id="IPR039988">
    <property type="entry name" value="MTTP"/>
</dbReference>
<reference evidence="6" key="1">
    <citation type="submission" date="2020-11" db="EMBL/GenBank/DDBJ databases">
        <authorList>
            <person name="Tran Van P."/>
        </authorList>
    </citation>
    <scope>NUCLEOTIDE SEQUENCE</scope>
</reference>
<dbReference type="SUPFAM" id="SSF56968">
    <property type="entry name" value="Lipovitellin-phosvitin complex, beta-sheet shell regions"/>
    <property type="match status" value="1"/>
</dbReference>
<dbReference type="InterPro" id="IPR045811">
    <property type="entry name" value="MTP_lip-bd"/>
</dbReference>
<sequence length="951" mass="105494">MMFCVRLLRPHPHSAREFMVLMLLCGVSSAFILLSSPSQASSRQYEAGRTFSYDYTTTVLLDEPHDNPGPEQKDVGYQLKARVTLRSIWQHEQHAEDKLLQINVKGLITIILSDGQDIPTGFTNSVTRGRDLEDTEVFIRSRRAPAPSGFIPHTSNLSSSPDSYPLFIRWVGGKIKEVFSIAGDLTALVNLKKGVASLFQYQLTSGEVEEQDSSGTCRVQYEASLSSGSLKKFKGNCSVPFLERTVHPNLILSADVDSSVRVSYVLRAADPILEKAVARESHSLKVHAWNQAGVGITAEQQLVLSDSETGEALVRGSSVDEVIKGLSSQMGVKIVKEKHGLLPADENAKCAEKCLPFPELVDEVRVTLRDTAPGSLRVARVILNLVIQARFSSKATLLNTVRSKKNEAIVAHLLDALGAAQTFPAHEAAMEFIDISAPSSTDLAERYLWSLSQGSHVPLETLEDLLRHSKQGSSRSNLKLFETLILTIATVCHRIVASGSVPQSHRHGLYVGLRSYARGASDGAVIQDVRQFLSSRLESCSDDQCRILFLRALKNDPISSNLDSLLRFVTSGSRKRASSMTHRRCHFFARYDTSVRGMAADLLLQADPTEELLRSLILSFESQDDHEVNTFVRERLYDLSHRDHRLNQLLSKVMQDRRVYNYNILAQRGVSTAFTRYFYDEGPLGNASFSVGMEMAGGLVKRMYFNVAVEEPKESLTLLTLSVFTGGLSSFSSSDEEPDPEELEESANGGLDLTLTGTQLRPFMFFEGQGELMGHIWSGTGSERTPALQSSFILHDHQQKLPLGNGLMAALSLLGITTVDFAGQGEVSLWYKTAHCLVDNRAAFLLRGMASVDTSFVQSQVETKLGGELGLALTTDLDFSGKPVHSCNKMTQSPFVLRHTVRKYEHIVGQQHLLRRILRRQKEIPGRTFQMNRKNTEHCNYMHKDEDSPES</sequence>